<dbReference type="OrthoDB" id="1359545at2"/>
<protein>
    <submittedName>
        <fullName evidence="1">Uncharacterized protein</fullName>
    </submittedName>
</protein>
<dbReference type="Proteomes" id="UP000236199">
    <property type="component" value="Unassembled WGS sequence"/>
</dbReference>
<dbReference type="RefSeq" id="WP_103078703.1">
    <property type="nucleotide sequence ID" value="NZ_AZRM01000023.1"/>
</dbReference>
<accession>A0A2K1PCS5</accession>
<name>A0A2K1PCS5_9BACT</name>
<keyword evidence="2" id="KW-1185">Reference proteome</keyword>
<dbReference type="AlphaFoldDB" id="A0A2K1PCS5"/>
<proteinExistence type="predicted"/>
<sequence length="181" mass="21136">MEKMVLRIFQKEIERQCKFAIIAIGQVKTIIAIEQVKTGSSNNNSDIVWYAIQNFLVAVGNISKIFWPTRNKERGEELRRSLGIEDNSPIQPRNFRNHFEHFDERLEEWAESSERLILADSNIGPSNMITGIDPKDYLRNFDPTSWTLTFRGDKYELKPIIKAICELYPKVSTEASKPWWE</sequence>
<comment type="caution">
    <text evidence="1">The sequence shown here is derived from an EMBL/GenBank/DDBJ whole genome shotgun (WGS) entry which is preliminary data.</text>
</comment>
<reference evidence="1 2" key="1">
    <citation type="submission" date="2013-12" db="EMBL/GenBank/DDBJ databases">
        <title>Comparative genomics of Petrotoga isolates.</title>
        <authorList>
            <person name="Nesbo C.L."/>
            <person name="Charchuk R."/>
            <person name="Chow K."/>
        </authorList>
    </citation>
    <scope>NUCLEOTIDE SEQUENCE [LARGE SCALE GENOMIC DNA]</scope>
    <source>
        <strain evidence="1 2">DSM 10691</strain>
    </source>
</reference>
<evidence type="ECO:0000313" key="2">
    <source>
        <dbReference type="Proteomes" id="UP000236199"/>
    </source>
</evidence>
<dbReference type="EMBL" id="AZRM01000023">
    <property type="protein sequence ID" value="PNS00592.1"/>
    <property type="molecule type" value="Genomic_DNA"/>
</dbReference>
<evidence type="ECO:0000313" key="1">
    <source>
        <dbReference type="EMBL" id="PNS00592.1"/>
    </source>
</evidence>
<gene>
    <name evidence="1" type="ORF">X928_04815</name>
</gene>
<organism evidence="1 2">
    <name type="scientific">Petrotoga miotherma DSM 10691</name>
    <dbReference type="NCBI Taxonomy" id="1434326"/>
    <lineage>
        <taxon>Bacteria</taxon>
        <taxon>Thermotogati</taxon>
        <taxon>Thermotogota</taxon>
        <taxon>Thermotogae</taxon>
        <taxon>Petrotogales</taxon>
        <taxon>Petrotogaceae</taxon>
        <taxon>Petrotoga</taxon>
    </lineage>
</organism>